<evidence type="ECO:0000313" key="2">
    <source>
        <dbReference type="EMBL" id="GBP12182.1"/>
    </source>
</evidence>
<dbReference type="Proteomes" id="UP000299102">
    <property type="component" value="Unassembled WGS sequence"/>
</dbReference>
<gene>
    <name evidence="2" type="ORF">EVAR_6364_1</name>
</gene>
<protein>
    <submittedName>
        <fullName evidence="2">Uncharacterized protein</fullName>
    </submittedName>
</protein>
<sequence>MRCNRSRNKDFNRDSGRTTAAAPMGFDQIALSVPHGRRPRSAGAPRIAYVPGVLVTVSGVRPGYRTDNDGRWRALVRPTPARTALGQSPPVRDTSFAGGYTSSVGRKYKPRIWRNSYFRMYRHASPTSRVTFFVIMSKGEVYTDGSFYTQPVVCLKCLIAALMCSAGTRRQPRRPDNKLLGRPETVVDDGEVKVIVETDPPQTTSELAAGFGWSNPEELAKCCPKRVDSEKVLVNVWWTNAGVNHYSFLRSGRRLRQIYIVNNCNP</sequence>
<dbReference type="OrthoDB" id="616263at2759"/>
<reference evidence="2 3" key="1">
    <citation type="journal article" date="2019" name="Commun. Biol.">
        <title>The bagworm genome reveals a unique fibroin gene that provides high tensile strength.</title>
        <authorList>
            <person name="Kono N."/>
            <person name="Nakamura H."/>
            <person name="Ohtoshi R."/>
            <person name="Tomita M."/>
            <person name="Numata K."/>
            <person name="Arakawa K."/>
        </authorList>
    </citation>
    <scope>NUCLEOTIDE SEQUENCE [LARGE SCALE GENOMIC DNA]</scope>
</reference>
<name>A0A4C1TCI3_EUMVA</name>
<organism evidence="2 3">
    <name type="scientific">Eumeta variegata</name>
    <name type="common">Bagworm moth</name>
    <name type="synonym">Eumeta japonica</name>
    <dbReference type="NCBI Taxonomy" id="151549"/>
    <lineage>
        <taxon>Eukaryota</taxon>
        <taxon>Metazoa</taxon>
        <taxon>Ecdysozoa</taxon>
        <taxon>Arthropoda</taxon>
        <taxon>Hexapoda</taxon>
        <taxon>Insecta</taxon>
        <taxon>Pterygota</taxon>
        <taxon>Neoptera</taxon>
        <taxon>Endopterygota</taxon>
        <taxon>Lepidoptera</taxon>
        <taxon>Glossata</taxon>
        <taxon>Ditrysia</taxon>
        <taxon>Tineoidea</taxon>
        <taxon>Psychidae</taxon>
        <taxon>Oiketicinae</taxon>
        <taxon>Eumeta</taxon>
    </lineage>
</organism>
<proteinExistence type="predicted"/>
<dbReference type="AlphaFoldDB" id="A0A4C1TCI3"/>
<comment type="caution">
    <text evidence="2">The sequence shown here is derived from an EMBL/GenBank/DDBJ whole genome shotgun (WGS) entry which is preliminary data.</text>
</comment>
<accession>A0A4C1TCI3</accession>
<evidence type="ECO:0000256" key="1">
    <source>
        <dbReference type="SAM" id="MobiDB-lite"/>
    </source>
</evidence>
<feature type="region of interest" description="Disordered" evidence="1">
    <location>
        <begin position="1"/>
        <end position="23"/>
    </location>
</feature>
<feature type="compositionally biased region" description="Basic and acidic residues" evidence="1">
    <location>
        <begin position="7"/>
        <end position="16"/>
    </location>
</feature>
<keyword evidence="3" id="KW-1185">Reference proteome</keyword>
<evidence type="ECO:0000313" key="3">
    <source>
        <dbReference type="Proteomes" id="UP000299102"/>
    </source>
</evidence>
<dbReference type="EMBL" id="BGZK01000050">
    <property type="protein sequence ID" value="GBP12182.1"/>
    <property type="molecule type" value="Genomic_DNA"/>
</dbReference>